<evidence type="ECO:0000313" key="2">
    <source>
        <dbReference type="Proteomes" id="UP000218287"/>
    </source>
</evidence>
<organism evidence="1 2">
    <name type="scientific">Anabaenopsis circularis NIES-21</name>
    <dbReference type="NCBI Taxonomy" id="1085406"/>
    <lineage>
        <taxon>Bacteria</taxon>
        <taxon>Bacillati</taxon>
        <taxon>Cyanobacteriota</taxon>
        <taxon>Cyanophyceae</taxon>
        <taxon>Nostocales</taxon>
        <taxon>Nodulariaceae</taxon>
        <taxon>Anabaenopsis</taxon>
    </lineage>
</organism>
<evidence type="ECO:0000313" key="1">
    <source>
        <dbReference type="EMBL" id="BAY15962.1"/>
    </source>
</evidence>
<proteinExistence type="predicted"/>
<sequence length="190" mass="22115">MISIICMEETVHDNFFNNFKVVTATISAADYLPEVPGIYALYHAFYFLENKLFEHIDTRMKSTVFKTRFAEIDNRSKFIVDICGESVGLSQKMELFIKAVSKPQERRLLKNLLISCSLFQRPDYIGTASNLRDRFIQHLERDDGFFSKYANLISNDEFLFVCLPCPKNISRELESLLIQLCQPKFNTQRS</sequence>
<dbReference type="Proteomes" id="UP000218287">
    <property type="component" value="Chromosome"/>
</dbReference>
<dbReference type="SUPFAM" id="SSF82771">
    <property type="entry name" value="GIY-YIG endonuclease"/>
    <property type="match status" value="1"/>
</dbReference>
<dbReference type="AlphaFoldDB" id="A0A1Z4GEN6"/>
<dbReference type="EMBL" id="AP018174">
    <property type="protein sequence ID" value="BAY15962.1"/>
    <property type="molecule type" value="Genomic_DNA"/>
</dbReference>
<keyword evidence="2" id="KW-1185">Reference proteome</keyword>
<gene>
    <name evidence="1" type="ORF">NIES21_17830</name>
</gene>
<protein>
    <recommendedName>
        <fullName evidence="3">GIY-YIG domain-containing protein</fullName>
    </recommendedName>
</protein>
<name>A0A1Z4GEN6_9CYAN</name>
<dbReference type="InterPro" id="IPR035901">
    <property type="entry name" value="GIY-YIG_endonuc_sf"/>
</dbReference>
<reference evidence="1 2" key="1">
    <citation type="submission" date="2017-06" db="EMBL/GenBank/DDBJ databases">
        <title>Genome sequencing of cyanobaciteial culture collection at National Institute for Environmental Studies (NIES).</title>
        <authorList>
            <person name="Hirose Y."/>
            <person name="Shimura Y."/>
            <person name="Fujisawa T."/>
            <person name="Nakamura Y."/>
            <person name="Kawachi M."/>
        </authorList>
    </citation>
    <scope>NUCLEOTIDE SEQUENCE [LARGE SCALE GENOMIC DNA]</scope>
    <source>
        <strain evidence="1 2">NIES-21</strain>
    </source>
</reference>
<evidence type="ECO:0008006" key="3">
    <source>
        <dbReference type="Google" id="ProtNLM"/>
    </source>
</evidence>
<accession>A0A1Z4GEN6</accession>